<reference evidence="1 2" key="1">
    <citation type="journal article" date="2018" name="Nat. Ecol. Evol.">
        <title>Shark genomes provide insights into elasmobranch evolution and the origin of vertebrates.</title>
        <authorList>
            <person name="Hara Y"/>
            <person name="Yamaguchi K"/>
            <person name="Onimaru K"/>
            <person name="Kadota M"/>
            <person name="Koyanagi M"/>
            <person name="Keeley SD"/>
            <person name="Tatsumi K"/>
            <person name="Tanaka K"/>
            <person name="Motone F"/>
            <person name="Kageyama Y"/>
            <person name="Nozu R"/>
            <person name="Adachi N"/>
            <person name="Nishimura O"/>
            <person name="Nakagawa R"/>
            <person name="Tanegashima C"/>
            <person name="Kiyatake I"/>
            <person name="Matsumoto R"/>
            <person name="Murakumo K"/>
            <person name="Nishida K"/>
            <person name="Terakita A"/>
            <person name="Kuratani S"/>
            <person name="Sato K"/>
            <person name="Hyodo S Kuraku.S."/>
        </authorList>
    </citation>
    <scope>NUCLEOTIDE SEQUENCE [LARGE SCALE GENOMIC DNA]</scope>
</reference>
<name>A0A401SR19_CHIPU</name>
<dbReference type="AlphaFoldDB" id="A0A401SR19"/>
<evidence type="ECO:0000313" key="2">
    <source>
        <dbReference type="Proteomes" id="UP000287033"/>
    </source>
</evidence>
<gene>
    <name evidence="1" type="ORF">chiPu_0011280</name>
</gene>
<comment type="caution">
    <text evidence="1">The sequence shown here is derived from an EMBL/GenBank/DDBJ whole genome shotgun (WGS) entry which is preliminary data.</text>
</comment>
<keyword evidence="2" id="KW-1185">Reference proteome</keyword>
<evidence type="ECO:0000313" key="1">
    <source>
        <dbReference type="EMBL" id="GCC32816.1"/>
    </source>
</evidence>
<protein>
    <submittedName>
        <fullName evidence="1">Uncharacterized protein</fullName>
    </submittedName>
</protein>
<accession>A0A401SR19</accession>
<sequence>MPALTPDWSIRPLPNLDIFNIGVSVLIFLTKSVGRRGHGLRHTPRGNPASCYGQSPVSGSPLVDVLNVQAKGKAVGPAVKRKESSFLVTL</sequence>
<dbReference type="Proteomes" id="UP000287033">
    <property type="component" value="Unassembled WGS sequence"/>
</dbReference>
<organism evidence="1 2">
    <name type="scientific">Chiloscyllium punctatum</name>
    <name type="common">Brownbanded bambooshark</name>
    <name type="synonym">Hemiscyllium punctatum</name>
    <dbReference type="NCBI Taxonomy" id="137246"/>
    <lineage>
        <taxon>Eukaryota</taxon>
        <taxon>Metazoa</taxon>
        <taxon>Chordata</taxon>
        <taxon>Craniata</taxon>
        <taxon>Vertebrata</taxon>
        <taxon>Chondrichthyes</taxon>
        <taxon>Elasmobranchii</taxon>
        <taxon>Galeomorphii</taxon>
        <taxon>Galeoidea</taxon>
        <taxon>Orectolobiformes</taxon>
        <taxon>Hemiscylliidae</taxon>
        <taxon>Chiloscyllium</taxon>
    </lineage>
</organism>
<dbReference type="EMBL" id="BEZZ01000464">
    <property type="protein sequence ID" value="GCC32816.1"/>
    <property type="molecule type" value="Genomic_DNA"/>
</dbReference>
<proteinExistence type="predicted"/>